<feature type="region of interest" description="Disordered" evidence="1">
    <location>
        <begin position="1"/>
        <end position="129"/>
    </location>
</feature>
<dbReference type="EMBL" id="KZ995475">
    <property type="protein sequence ID" value="RKO90590.1"/>
    <property type="molecule type" value="Genomic_DNA"/>
</dbReference>
<dbReference type="Proteomes" id="UP000269721">
    <property type="component" value="Unassembled WGS sequence"/>
</dbReference>
<feature type="compositionally biased region" description="Pro residues" evidence="1">
    <location>
        <begin position="25"/>
        <end position="36"/>
    </location>
</feature>
<dbReference type="OrthoDB" id="206969at2759"/>
<dbReference type="Pfam" id="PF10253">
    <property type="entry name" value="PRCC"/>
    <property type="match status" value="1"/>
</dbReference>
<reference evidence="3" key="1">
    <citation type="journal article" date="2018" name="Nat. Microbiol.">
        <title>Leveraging single-cell genomics to expand the fungal tree of life.</title>
        <authorList>
            <person name="Ahrendt S.R."/>
            <person name="Quandt C.A."/>
            <person name="Ciobanu D."/>
            <person name="Clum A."/>
            <person name="Salamov A."/>
            <person name="Andreopoulos B."/>
            <person name="Cheng J.F."/>
            <person name="Woyke T."/>
            <person name="Pelin A."/>
            <person name="Henrissat B."/>
            <person name="Reynolds N.K."/>
            <person name="Benny G.L."/>
            <person name="Smith M.E."/>
            <person name="James T.Y."/>
            <person name="Grigoriev I.V."/>
        </authorList>
    </citation>
    <scope>NUCLEOTIDE SEQUENCE [LARGE SCALE GENOMIC DNA]</scope>
</reference>
<sequence>MSLSLVDYASSSDDDSDTEVAPRPAAAPAPPPPAPAPTARTSLFGTLPPPSSTTSATKRKKVVIPFADHSTLPKSTDPDSDDEDRRKRAKPAEAPARSGSGLFALLPPPKKPAVSLGTVAGGGGGGGPVGARLAVKSVASMVPYSLSRKAAGGGASGGEGKAGSGRTKAEKSEDAEKMDESYSFFSLGKRWAIGGEKEPEYEEPLPAKAAPPPQHPAPAPSASSQYAYPNASNAAYAQPAYYGAEEESSSYYVEQPVEARNDVISDEAMRKLVGRRSKEGPIQFKEVFRSEMIDETTWRLESARQASMEKPTSMEGFKVISIFPSRTRIRIIHRI</sequence>
<feature type="compositionally biased region" description="Gly residues" evidence="1">
    <location>
        <begin position="151"/>
        <end position="163"/>
    </location>
</feature>
<dbReference type="AlphaFoldDB" id="A0A4P9WHL3"/>
<feature type="compositionally biased region" description="Pro residues" evidence="1">
    <location>
        <begin position="209"/>
        <end position="219"/>
    </location>
</feature>
<gene>
    <name evidence="2" type="ORF">BDK51DRAFT_43690</name>
</gene>
<protein>
    <submittedName>
        <fullName evidence="2">Uncharacterized protein</fullName>
    </submittedName>
</protein>
<evidence type="ECO:0000256" key="1">
    <source>
        <dbReference type="SAM" id="MobiDB-lite"/>
    </source>
</evidence>
<accession>A0A4P9WHL3</accession>
<name>A0A4P9WHL3_9FUNG</name>
<feature type="region of interest" description="Disordered" evidence="1">
    <location>
        <begin position="195"/>
        <end position="225"/>
    </location>
</feature>
<keyword evidence="3" id="KW-1185">Reference proteome</keyword>
<feature type="compositionally biased region" description="Basic and acidic residues" evidence="1">
    <location>
        <begin position="167"/>
        <end position="180"/>
    </location>
</feature>
<dbReference type="PANTHER" id="PTHR13621">
    <property type="entry name" value="PROLINE-RICH PROTEIN PRCC"/>
    <property type="match status" value="1"/>
</dbReference>
<feature type="region of interest" description="Disordered" evidence="1">
    <location>
        <begin position="147"/>
        <end position="180"/>
    </location>
</feature>
<evidence type="ECO:0000313" key="3">
    <source>
        <dbReference type="Proteomes" id="UP000269721"/>
    </source>
</evidence>
<proteinExistence type="predicted"/>
<organism evidence="2 3">
    <name type="scientific">Blyttiomyces helicus</name>
    <dbReference type="NCBI Taxonomy" id="388810"/>
    <lineage>
        <taxon>Eukaryota</taxon>
        <taxon>Fungi</taxon>
        <taxon>Fungi incertae sedis</taxon>
        <taxon>Chytridiomycota</taxon>
        <taxon>Chytridiomycota incertae sedis</taxon>
        <taxon>Chytridiomycetes</taxon>
        <taxon>Chytridiomycetes incertae sedis</taxon>
        <taxon>Blyttiomyces</taxon>
    </lineage>
</organism>
<dbReference type="InterPro" id="IPR018800">
    <property type="entry name" value="PRCC"/>
</dbReference>
<feature type="compositionally biased region" description="Gly residues" evidence="1">
    <location>
        <begin position="119"/>
        <end position="129"/>
    </location>
</feature>
<evidence type="ECO:0000313" key="2">
    <source>
        <dbReference type="EMBL" id="RKO90590.1"/>
    </source>
</evidence>
<dbReference type="PANTHER" id="PTHR13621:SF2">
    <property type="entry name" value="PROLINE-RICH PROTEIN PRCC"/>
    <property type="match status" value="1"/>
</dbReference>
<dbReference type="GO" id="GO:0005634">
    <property type="term" value="C:nucleus"/>
    <property type="evidence" value="ECO:0007669"/>
    <property type="project" value="TreeGrafter"/>
</dbReference>